<dbReference type="InterPro" id="IPR003848">
    <property type="entry name" value="DUF218"/>
</dbReference>
<name>A0ABZ0PNG7_9PROT</name>
<evidence type="ECO:0000259" key="2">
    <source>
        <dbReference type="Pfam" id="PF02698"/>
    </source>
</evidence>
<protein>
    <submittedName>
        <fullName evidence="3">YdcF family protein</fullName>
    </submittedName>
</protein>
<evidence type="ECO:0000313" key="4">
    <source>
        <dbReference type="Proteomes" id="UP001305521"/>
    </source>
</evidence>
<dbReference type="RefSeq" id="WP_318650964.1">
    <property type="nucleotide sequence ID" value="NZ_CP137852.1"/>
</dbReference>
<gene>
    <name evidence="3" type="ORF">R9Z33_09055</name>
</gene>
<organism evidence="3 4">
    <name type="scientific">Sediminicoccus rosea</name>
    <dbReference type="NCBI Taxonomy" id="1225128"/>
    <lineage>
        <taxon>Bacteria</taxon>
        <taxon>Pseudomonadati</taxon>
        <taxon>Pseudomonadota</taxon>
        <taxon>Alphaproteobacteria</taxon>
        <taxon>Acetobacterales</taxon>
        <taxon>Roseomonadaceae</taxon>
        <taxon>Sediminicoccus</taxon>
    </lineage>
</organism>
<dbReference type="Proteomes" id="UP001305521">
    <property type="component" value="Chromosome"/>
</dbReference>
<feature type="domain" description="DUF218" evidence="2">
    <location>
        <begin position="82"/>
        <end position="248"/>
    </location>
</feature>
<dbReference type="Gene3D" id="3.40.50.620">
    <property type="entry name" value="HUPs"/>
    <property type="match status" value="1"/>
</dbReference>
<keyword evidence="4" id="KW-1185">Reference proteome</keyword>
<evidence type="ECO:0000313" key="3">
    <source>
        <dbReference type="EMBL" id="WPB87007.1"/>
    </source>
</evidence>
<dbReference type="CDD" id="cd06259">
    <property type="entry name" value="YdcF-like"/>
    <property type="match status" value="1"/>
</dbReference>
<keyword evidence="1" id="KW-0472">Membrane</keyword>
<accession>A0ABZ0PNG7</accession>
<feature type="transmembrane region" description="Helical" evidence="1">
    <location>
        <begin position="12"/>
        <end position="36"/>
    </location>
</feature>
<dbReference type="EMBL" id="CP137852">
    <property type="protein sequence ID" value="WPB87007.1"/>
    <property type="molecule type" value="Genomic_DNA"/>
</dbReference>
<keyword evidence="1" id="KW-1133">Transmembrane helix</keyword>
<reference evidence="3 4" key="1">
    <citation type="submission" date="2023-11" db="EMBL/GenBank/DDBJ databases">
        <title>Arctic aerobic anoxygenic photoheterotroph Sediminicoccus rosea KRV36 adapts its photosynthesis to long days of polar summer.</title>
        <authorList>
            <person name="Tomasch J."/>
            <person name="Kopejtka K."/>
            <person name="Bily T."/>
            <person name="Gardiner A.T."/>
            <person name="Gardian Z."/>
            <person name="Shivaramu S."/>
            <person name="Koblizek M."/>
            <person name="Engelhardt F."/>
            <person name="Kaftan D."/>
        </authorList>
    </citation>
    <scope>NUCLEOTIDE SEQUENCE [LARGE SCALE GENOMIC DNA]</scope>
    <source>
        <strain evidence="3 4">R-30</strain>
    </source>
</reference>
<dbReference type="Pfam" id="PF02698">
    <property type="entry name" value="DUF218"/>
    <property type="match status" value="1"/>
</dbReference>
<dbReference type="PANTHER" id="PTHR30336:SF4">
    <property type="entry name" value="ENVELOPE BIOGENESIS FACTOR ELYC"/>
    <property type="match status" value="1"/>
</dbReference>
<dbReference type="PANTHER" id="PTHR30336">
    <property type="entry name" value="INNER MEMBRANE PROTEIN, PROBABLE PERMEASE"/>
    <property type="match status" value="1"/>
</dbReference>
<proteinExistence type="predicted"/>
<keyword evidence="1" id="KW-0812">Transmembrane</keyword>
<feature type="transmembrane region" description="Helical" evidence="1">
    <location>
        <begin position="43"/>
        <end position="64"/>
    </location>
</feature>
<dbReference type="InterPro" id="IPR014729">
    <property type="entry name" value="Rossmann-like_a/b/a_fold"/>
</dbReference>
<dbReference type="InterPro" id="IPR051599">
    <property type="entry name" value="Cell_Envelope_Assoc"/>
</dbReference>
<sequence length="265" mass="29227">MIEDTLFLVSKLFWLFARPNTFALFLACLGAAALIARRRWGRWPLVLGLGWFVAVLLTPLPAWITLPLEDRFPRPAEAGRVDGVIILGGAVEQLLTERRGIPALNGAAERMTEAVTLARLHPEARIVFTGGQGTLAPGQMTEADVARQIWAGMGLEGPRVILESAARNTWENATLTHALIQPKAGERWLLVTSASHMPRSVGCFRRAGWEVTPWPVNYSTSPGGQGWFDPPFSFRLGQAEWAIREYIGLIAYRFLGRTSALFPAP</sequence>
<evidence type="ECO:0000256" key="1">
    <source>
        <dbReference type="SAM" id="Phobius"/>
    </source>
</evidence>